<dbReference type="AlphaFoldDB" id="A0AAV1IAZ4"/>
<organism evidence="2 3">
    <name type="scientific">Coccomyxa viridis</name>
    <dbReference type="NCBI Taxonomy" id="1274662"/>
    <lineage>
        <taxon>Eukaryota</taxon>
        <taxon>Viridiplantae</taxon>
        <taxon>Chlorophyta</taxon>
        <taxon>core chlorophytes</taxon>
        <taxon>Trebouxiophyceae</taxon>
        <taxon>Trebouxiophyceae incertae sedis</taxon>
        <taxon>Coccomyxaceae</taxon>
        <taxon>Coccomyxa</taxon>
    </lineage>
</organism>
<comment type="caution">
    <text evidence="2">The sequence shown here is derived from an EMBL/GenBank/DDBJ whole genome shotgun (WGS) entry which is preliminary data.</text>
</comment>
<name>A0AAV1IAZ4_9CHLO</name>
<dbReference type="Proteomes" id="UP001314263">
    <property type="component" value="Unassembled WGS sequence"/>
</dbReference>
<reference evidence="2 3" key="1">
    <citation type="submission" date="2023-10" db="EMBL/GenBank/DDBJ databases">
        <authorList>
            <person name="Maclean D."/>
            <person name="Macfadyen A."/>
        </authorList>
    </citation>
    <scope>NUCLEOTIDE SEQUENCE [LARGE SCALE GENOMIC DNA]</scope>
</reference>
<accession>A0AAV1IAZ4</accession>
<feature type="chain" id="PRO_5043494437" description="Secreted protein" evidence="1">
    <location>
        <begin position="27"/>
        <end position="96"/>
    </location>
</feature>
<evidence type="ECO:0000313" key="2">
    <source>
        <dbReference type="EMBL" id="CAK0783862.1"/>
    </source>
</evidence>
<evidence type="ECO:0008006" key="4">
    <source>
        <dbReference type="Google" id="ProtNLM"/>
    </source>
</evidence>
<gene>
    <name evidence="2" type="ORF">CVIRNUC_007062</name>
</gene>
<keyword evidence="1" id="KW-0732">Signal</keyword>
<feature type="signal peptide" evidence="1">
    <location>
        <begin position="1"/>
        <end position="26"/>
    </location>
</feature>
<evidence type="ECO:0000313" key="3">
    <source>
        <dbReference type="Proteomes" id="UP001314263"/>
    </source>
</evidence>
<evidence type="ECO:0000256" key="1">
    <source>
        <dbReference type="SAM" id="SignalP"/>
    </source>
</evidence>
<protein>
    <recommendedName>
        <fullName evidence="4">Secreted protein</fullName>
    </recommendedName>
</protein>
<dbReference type="EMBL" id="CAUYUE010000009">
    <property type="protein sequence ID" value="CAK0783862.1"/>
    <property type="molecule type" value="Genomic_DNA"/>
</dbReference>
<keyword evidence="3" id="KW-1185">Reference proteome</keyword>
<proteinExistence type="predicted"/>
<sequence>MWSINVGLLSVLACLPAHLEVRFVWALPAEVWEQGTLNGRPIPQIASLSQAVHTGKESSKKHVETAEWSLIARDGSTEISTAAEACASAVGRQAIK</sequence>